<evidence type="ECO:0000313" key="1">
    <source>
        <dbReference type="EMBL" id="SMO78194.1"/>
    </source>
</evidence>
<sequence>MNVRIPGEGEVVIPNDEIKRLKKLLKEGKNVGAFDLHHGTISELAALALNRGIGKLEDELTRVKLAKKLNEMEKESKQNE</sequence>
<keyword evidence="2" id="KW-1185">Reference proteome</keyword>
<reference evidence="1 2" key="1">
    <citation type="submission" date="2017-05" db="EMBL/GenBank/DDBJ databases">
        <authorList>
            <person name="Varghese N."/>
            <person name="Submissions S."/>
        </authorList>
    </citation>
    <scope>NUCLEOTIDE SEQUENCE [LARGE SCALE GENOMIC DNA]</scope>
    <source>
        <strain evidence="1 2">DSM 45474</strain>
    </source>
</reference>
<dbReference type="EMBL" id="FXTI01000007">
    <property type="protein sequence ID" value="SMO78194.1"/>
    <property type="molecule type" value="Genomic_DNA"/>
</dbReference>
<name>A0A521E2K6_9BACL</name>
<evidence type="ECO:0000313" key="2">
    <source>
        <dbReference type="Proteomes" id="UP000315636"/>
    </source>
</evidence>
<gene>
    <name evidence="1" type="ORF">SAMN06264849_107155</name>
</gene>
<proteinExistence type="predicted"/>
<dbReference type="OrthoDB" id="2991106at2"/>
<dbReference type="AlphaFoldDB" id="A0A521E2K6"/>
<dbReference type="RefSeq" id="WP_142505955.1">
    <property type="nucleotide sequence ID" value="NZ_FXTI01000007.1"/>
</dbReference>
<dbReference type="Proteomes" id="UP000315636">
    <property type="component" value="Unassembled WGS sequence"/>
</dbReference>
<accession>A0A521E2K6</accession>
<organism evidence="1 2">
    <name type="scientific">Melghirimyces algeriensis</name>
    <dbReference type="NCBI Taxonomy" id="910412"/>
    <lineage>
        <taxon>Bacteria</taxon>
        <taxon>Bacillati</taxon>
        <taxon>Bacillota</taxon>
        <taxon>Bacilli</taxon>
        <taxon>Bacillales</taxon>
        <taxon>Thermoactinomycetaceae</taxon>
        <taxon>Melghirimyces</taxon>
    </lineage>
</organism>
<protein>
    <submittedName>
        <fullName evidence="1">Uncharacterized protein</fullName>
    </submittedName>
</protein>